<reference evidence="1 2" key="1">
    <citation type="submission" date="2024-09" db="EMBL/GenBank/DDBJ databases">
        <authorList>
            <person name="Sun Q."/>
            <person name="Mori K."/>
        </authorList>
    </citation>
    <scope>NUCLEOTIDE SEQUENCE [LARGE SCALE GENOMIC DNA]</scope>
    <source>
        <strain evidence="1 2">TBRC 7907</strain>
    </source>
</reference>
<comment type="caution">
    <text evidence="1">The sequence shown here is derived from an EMBL/GenBank/DDBJ whole genome shotgun (WGS) entry which is preliminary data.</text>
</comment>
<protein>
    <submittedName>
        <fullName evidence="1">Uncharacterized protein</fullName>
    </submittedName>
</protein>
<proteinExistence type="predicted"/>
<dbReference type="EMBL" id="JBHLZU010000024">
    <property type="protein sequence ID" value="MFB9907850.1"/>
    <property type="molecule type" value="Genomic_DNA"/>
</dbReference>
<accession>A0ABV6A3Y1</accession>
<gene>
    <name evidence="1" type="ORF">ACFFQA_28275</name>
</gene>
<keyword evidence="2" id="KW-1185">Reference proteome</keyword>
<dbReference type="RefSeq" id="WP_377858747.1">
    <property type="nucleotide sequence ID" value="NZ_JBHLZU010000024.1"/>
</dbReference>
<evidence type="ECO:0000313" key="2">
    <source>
        <dbReference type="Proteomes" id="UP001589693"/>
    </source>
</evidence>
<dbReference type="Proteomes" id="UP001589693">
    <property type="component" value="Unassembled WGS sequence"/>
</dbReference>
<name>A0ABV6A3Y1_9PSEU</name>
<organism evidence="1 2">
    <name type="scientific">Allokutzneria oryzae</name>
    <dbReference type="NCBI Taxonomy" id="1378989"/>
    <lineage>
        <taxon>Bacteria</taxon>
        <taxon>Bacillati</taxon>
        <taxon>Actinomycetota</taxon>
        <taxon>Actinomycetes</taxon>
        <taxon>Pseudonocardiales</taxon>
        <taxon>Pseudonocardiaceae</taxon>
        <taxon>Allokutzneria</taxon>
    </lineage>
</organism>
<sequence length="51" mass="5533">MRVIEGSALALADRFEMAWLDAEDVAQRGGVSLARTCGEVQAVETEAQRQP</sequence>
<evidence type="ECO:0000313" key="1">
    <source>
        <dbReference type="EMBL" id="MFB9907850.1"/>
    </source>
</evidence>